<comment type="caution">
    <text evidence="3">The sequence shown here is derived from an EMBL/GenBank/DDBJ whole genome shotgun (WGS) entry which is preliminary data.</text>
</comment>
<evidence type="ECO:0000256" key="1">
    <source>
        <dbReference type="SAM" id="Coils"/>
    </source>
</evidence>
<gene>
    <name evidence="3" type="ORF">AK812_SmicGene29878</name>
</gene>
<reference evidence="3 4" key="1">
    <citation type="submission" date="2016-02" db="EMBL/GenBank/DDBJ databases">
        <title>Genome analysis of coral dinoflagellate symbionts highlights evolutionary adaptations to a symbiotic lifestyle.</title>
        <authorList>
            <person name="Aranda M."/>
            <person name="Li Y."/>
            <person name="Liew Y.J."/>
            <person name="Baumgarten S."/>
            <person name="Simakov O."/>
            <person name="Wilson M."/>
            <person name="Piel J."/>
            <person name="Ashoor H."/>
            <person name="Bougouffa S."/>
            <person name="Bajic V.B."/>
            <person name="Ryu T."/>
            <person name="Ravasi T."/>
            <person name="Bayer T."/>
            <person name="Micklem G."/>
            <person name="Kim H."/>
            <person name="Bhak J."/>
            <person name="Lajeunesse T.C."/>
            <person name="Voolstra C.R."/>
        </authorList>
    </citation>
    <scope>NUCLEOTIDE SEQUENCE [LARGE SCALE GENOMIC DNA]</scope>
    <source>
        <strain evidence="3 4">CCMP2467</strain>
    </source>
</reference>
<evidence type="ECO:0000256" key="2">
    <source>
        <dbReference type="SAM" id="MobiDB-lite"/>
    </source>
</evidence>
<name>A0A1Q9D0R4_SYMMI</name>
<evidence type="ECO:0000313" key="3">
    <source>
        <dbReference type="EMBL" id="OLP88760.1"/>
    </source>
</evidence>
<dbReference type="AlphaFoldDB" id="A0A1Q9D0R4"/>
<keyword evidence="1" id="KW-0175">Coiled coil</keyword>
<dbReference type="EMBL" id="LSRX01000796">
    <property type="protein sequence ID" value="OLP88760.1"/>
    <property type="molecule type" value="Genomic_DNA"/>
</dbReference>
<feature type="region of interest" description="Disordered" evidence="2">
    <location>
        <begin position="71"/>
        <end position="94"/>
    </location>
</feature>
<accession>A0A1Q9D0R4</accession>
<protein>
    <submittedName>
        <fullName evidence="3">Uncharacterized protein</fullName>
    </submittedName>
</protein>
<proteinExistence type="predicted"/>
<keyword evidence="4" id="KW-1185">Reference proteome</keyword>
<dbReference type="Proteomes" id="UP000186817">
    <property type="component" value="Unassembled WGS sequence"/>
</dbReference>
<feature type="coiled-coil region" evidence="1">
    <location>
        <begin position="2"/>
        <end position="57"/>
    </location>
</feature>
<organism evidence="3 4">
    <name type="scientific">Symbiodinium microadriaticum</name>
    <name type="common">Dinoflagellate</name>
    <name type="synonym">Zooxanthella microadriatica</name>
    <dbReference type="NCBI Taxonomy" id="2951"/>
    <lineage>
        <taxon>Eukaryota</taxon>
        <taxon>Sar</taxon>
        <taxon>Alveolata</taxon>
        <taxon>Dinophyceae</taxon>
        <taxon>Suessiales</taxon>
        <taxon>Symbiodiniaceae</taxon>
        <taxon>Symbiodinium</taxon>
    </lineage>
</organism>
<sequence>MEQSKVERKAALLRELAELEKDEPDGLVQAALTDKTVEAVDLEMQSLQDRASQAVEELGLQPVVGVVRREKAGRPPRSQNKVKPVPTLRKRRADVPAKAKLGMMAELDRLAIEKASKQEARLQVMQQYGVSETFCWNLQRSAKRQKVSQFLAKAETGCDFHLQLRDDVR</sequence>
<evidence type="ECO:0000313" key="4">
    <source>
        <dbReference type="Proteomes" id="UP000186817"/>
    </source>
</evidence>